<dbReference type="GO" id="GO:0016747">
    <property type="term" value="F:acyltransferase activity, transferring groups other than amino-acyl groups"/>
    <property type="evidence" value="ECO:0007669"/>
    <property type="project" value="InterPro"/>
</dbReference>
<keyword evidence="4" id="KW-0689">Ribosomal protein</keyword>
<dbReference type="Gene3D" id="3.40.630.30">
    <property type="match status" value="1"/>
</dbReference>
<name>A0AAJ2EUW8_9PSED</name>
<dbReference type="CDD" id="cd04301">
    <property type="entry name" value="NAT_SF"/>
    <property type="match status" value="1"/>
</dbReference>
<dbReference type="PROSITE" id="PS51186">
    <property type="entry name" value="GNAT"/>
    <property type="match status" value="1"/>
</dbReference>
<evidence type="ECO:0000256" key="2">
    <source>
        <dbReference type="ARBA" id="ARBA00023315"/>
    </source>
</evidence>
<dbReference type="InterPro" id="IPR050832">
    <property type="entry name" value="Bact_Acetyltransf"/>
</dbReference>
<sequence length="169" mass="18832">MKGHFLLRAPLLRIRPAVVTDLAALCTLAEQLAEHHHEQAPETFAAPSGGWRDQDYWAAQLEPEDGVLFVAEQRDELAGFVTARLSDTRGISFLQPLVLCRIGSLVVAASHRRHGVGARLLAQVEAWAKANDADELRLEVMEFNRDAQAFYARQAFHGQSRILAKPLRD</sequence>
<keyword evidence="2" id="KW-0012">Acyltransferase</keyword>
<accession>A0AAJ2EUW8</accession>
<evidence type="ECO:0000313" key="5">
    <source>
        <dbReference type="Proteomes" id="UP001268036"/>
    </source>
</evidence>
<evidence type="ECO:0000259" key="3">
    <source>
        <dbReference type="PROSITE" id="PS51186"/>
    </source>
</evidence>
<evidence type="ECO:0000256" key="1">
    <source>
        <dbReference type="ARBA" id="ARBA00022679"/>
    </source>
</evidence>
<dbReference type="PANTHER" id="PTHR43877">
    <property type="entry name" value="AMINOALKYLPHOSPHONATE N-ACETYLTRANSFERASE-RELATED-RELATED"/>
    <property type="match status" value="1"/>
</dbReference>
<organism evidence="4 5">
    <name type="scientific">Pseudomonas oryzihabitans</name>
    <dbReference type="NCBI Taxonomy" id="47885"/>
    <lineage>
        <taxon>Bacteria</taxon>
        <taxon>Pseudomonadati</taxon>
        <taxon>Pseudomonadota</taxon>
        <taxon>Gammaproteobacteria</taxon>
        <taxon>Pseudomonadales</taxon>
        <taxon>Pseudomonadaceae</taxon>
        <taxon>Pseudomonas</taxon>
    </lineage>
</organism>
<dbReference type="RefSeq" id="WP_309755550.1">
    <property type="nucleotide sequence ID" value="NZ_JAVJAF010000001.1"/>
</dbReference>
<feature type="domain" description="N-acetyltransferase" evidence="3">
    <location>
        <begin position="12"/>
        <end position="169"/>
    </location>
</feature>
<dbReference type="Proteomes" id="UP001268036">
    <property type="component" value="Unassembled WGS sequence"/>
</dbReference>
<gene>
    <name evidence="4" type="ORF">QE440_000793</name>
</gene>
<keyword evidence="1" id="KW-0808">Transferase</keyword>
<dbReference type="PANTHER" id="PTHR43877:SF2">
    <property type="entry name" value="AMINOALKYLPHOSPHONATE N-ACETYLTRANSFERASE-RELATED"/>
    <property type="match status" value="1"/>
</dbReference>
<dbReference type="InterPro" id="IPR016181">
    <property type="entry name" value="Acyl_CoA_acyltransferase"/>
</dbReference>
<dbReference type="InterPro" id="IPR000182">
    <property type="entry name" value="GNAT_dom"/>
</dbReference>
<proteinExistence type="predicted"/>
<protein>
    <submittedName>
        <fullName evidence="4">Ribosomal protein S18 acetylase RimI-like enzyme</fullName>
    </submittedName>
</protein>
<dbReference type="GO" id="GO:0005840">
    <property type="term" value="C:ribosome"/>
    <property type="evidence" value="ECO:0007669"/>
    <property type="project" value="UniProtKB-KW"/>
</dbReference>
<reference evidence="4" key="1">
    <citation type="submission" date="2023-08" db="EMBL/GenBank/DDBJ databases">
        <title>Functional and genomic diversity of the sorghum phyllosphere microbiome.</title>
        <authorList>
            <person name="Shade A."/>
        </authorList>
    </citation>
    <scope>NUCLEOTIDE SEQUENCE</scope>
    <source>
        <strain evidence="4">SORGH_AS_0201</strain>
    </source>
</reference>
<comment type="caution">
    <text evidence="4">The sequence shown here is derived from an EMBL/GenBank/DDBJ whole genome shotgun (WGS) entry which is preliminary data.</text>
</comment>
<dbReference type="Pfam" id="PF00583">
    <property type="entry name" value="Acetyltransf_1"/>
    <property type="match status" value="1"/>
</dbReference>
<evidence type="ECO:0000313" key="4">
    <source>
        <dbReference type="EMBL" id="MDR6233052.1"/>
    </source>
</evidence>
<dbReference type="EMBL" id="JAVJAF010000001">
    <property type="protein sequence ID" value="MDR6233052.1"/>
    <property type="molecule type" value="Genomic_DNA"/>
</dbReference>
<keyword evidence="4" id="KW-0687">Ribonucleoprotein</keyword>
<dbReference type="AlphaFoldDB" id="A0AAJ2EUW8"/>
<dbReference type="SUPFAM" id="SSF55729">
    <property type="entry name" value="Acyl-CoA N-acyltransferases (Nat)"/>
    <property type="match status" value="1"/>
</dbReference>